<dbReference type="InterPro" id="IPR019999">
    <property type="entry name" value="Anth_synth_I-like"/>
</dbReference>
<dbReference type="Gene3D" id="3.30.470.10">
    <property type="match status" value="1"/>
</dbReference>
<dbReference type="PANTHER" id="PTHR11236">
    <property type="entry name" value="AMINOBENZOATE/ANTHRANILATE SYNTHASE"/>
    <property type="match status" value="1"/>
</dbReference>
<name>A0A7V8FLC6_9BURK</name>
<proteinExistence type="predicted"/>
<dbReference type="PRINTS" id="PR00095">
    <property type="entry name" value="ANTSNTHASEI"/>
</dbReference>
<evidence type="ECO:0000259" key="1">
    <source>
        <dbReference type="Pfam" id="PF00425"/>
    </source>
</evidence>
<dbReference type="PANTHER" id="PTHR11236:SF50">
    <property type="entry name" value="AMINODEOXYCHORISMATE SYNTHASE COMPONENT 1"/>
    <property type="match status" value="1"/>
</dbReference>
<reference evidence="3" key="1">
    <citation type="journal article" date="2020" name="MBio">
        <title>Horizontal gene transfer to a defensive symbiont with a reduced genome amongst a multipartite beetle microbiome.</title>
        <authorList>
            <person name="Waterworth S.C."/>
            <person name="Florez L.V."/>
            <person name="Rees E.R."/>
            <person name="Hertweck C."/>
            <person name="Kaltenpoth M."/>
            <person name="Kwan J.C."/>
        </authorList>
    </citation>
    <scope>NUCLEOTIDE SEQUENCE [LARGE SCALE GENOMIC DNA]</scope>
</reference>
<evidence type="ECO:0000313" key="3">
    <source>
        <dbReference type="Proteomes" id="UP000461670"/>
    </source>
</evidence>
<dbReference type="Gene3D" id="3.60.120.10">
    <property type="entry name" value="Anthranilate synthase"/>
    <property type="match status" value="1"/>
</dbReference>
<dbReference type="GO" id="GO:0009396">
    <property type="term" value="P:folic acid-containing compound biosynthetic process"/>
    <property type="evidence" value="ECO:0007669"/>
    <property type="project" value="InterPro"/>
</dbReference>
<sequence>MQEAVRVLVDFVAPQGGAGVRHAFAAPRAVLQAWSPHEVRGVIDQAHAAATAGAWCVGFVRYEAAPAFDAAYAVHEAPAAGPAQPLAWFAVFDQALPWDESAAGCPYAATDWQAELAPAAFGAGMARIARAIEDGENYQINYTMRLAGTFAGDAEAFFHALRRSQPDTYAAFIDTGHGQVLSVSPELFFEWRDGQLLSRPMKGTAARGATPEADAAQAEHLRTSEKERAEDLMIVDLIRNDISRVAQPHTVKVPRLFHTQAWPTFWGMTSDVTAASRPGARLSDVFAALFPCGSVVGVPKVRAMQLIRALEPSPRGVYCGAIGVLQSGGAATFNVAIRTVAIDAQGRALGAVGSGVTSDARPDGEWREWRDKWAFLRRASEPFDVLETVLLQDGRLPWKTAHLDRMAATAAWFGRPWDAAVRTRAEALLQEQADLQPQGTWRVRLLLDAAGQLSAQAVAQPALAQPVRVVLADRPLLDATHEFVRHNTTRRVHYDALAPHAPGVFDTLLWNEAGELTEFTRGNVVLKIDGRWLTPPLACGLLAGVGRARLLVEGLPPEAGADAGQPVHEAVVLRDDLTRAEAVAFVNSCRGWMPVVFAAV</sequence>
<dbReference type="Gene3D" id="3.20.10.10">
    <property type="entry name" value="D-amino Acid Aminotransferase, subunit A, domain 2"/>
    <property type="match status" value="1"/>
</dbReference>
<organism evidence="2 3">
    <name type="scientific">Paracidovorax wautersii</name>
    <dbReference type="NCBI Taxonomy" id="1177982"/>
    <lineage>
        <taxon>Bacteria</taxon>
        <taxon>Pseudomonadati</taxon>
        <taxon>Pseudomonadota</taxon>
        <taxon>Betaproteobacteria</taxon>
        <taxon>Burkholderiales</taxon>
        <taxon>Comamonadaceae</taxon>
        <taxon>Paracidovorax</taxon>
    </lineage>
</organism>
<dbReference type="EMBL" id="WNDQ01000068">
    <property type="protein sequence ID" value="KAF1018977.1"/>
    <property type="molecule type" value="Genomic_DNA"/>
</dbReference>
<dbReference type="Pfam" id="PF01063">
    <property type="entry name" value="Aminotran_4"/>
    <property type="match status" value="1"/>
</dbReference>
<protein>
    <submittedName>
        <fullName evidence="2">Aminodeoxychorismate synthase component 1</fullName>
    </submittedName>
</protein>
<dbReference type="NCBIfam" id="TIGR00553">
    <property type="entry name" value="pabB"/>
    <property type="match status" value="1"/>
</dbReference>
<feature type="domain" description="Chorismate-utilising enzyme C-terminal" evidence="1">
    <location>
        <begin position="120"/>
        <end position="372"/>
    </location>
</feature>
<dbReference type="Pfam" id="PF00425">
    <property type="entry name" value="Chorismate_bind"/>
    <property type="match status" value="1"/>
</dbReference>
<comment type="caution">
    <text evidence="2">The sequence shown here is derived from an EMBL/GenBank/DDBJ whole genome shotgun (WGS) entry which is preliminary data.</text>
</comment>
<dbReference type="Proteomes" id="UP000461670">
    <property type="component" value="Unassembled WGS sequence"/>
</dbReference>
<dbReference type="SUPFAM" id="SSF56752">
    <property type="entry name" value="D-aminoacid aminotransferase-like PLP-dependent enzymes"/>
    <property type="match status" value="1"/>
</dbReference>
<accession>A0A7V8FLC6</accession>
<gene>
    <name evidence="2" type="primary">pabB</name>
    <name evidence="2" type="ORF">GAK30_03374</name>
</gene>
<dbReference type="InterPro" id="IPR043132">
    <property type="entry name" value="BCAT-like_C"/>
</dbReference>
<dbReference type="InterPro" id="IPR001544">
    <property type="entry name" value="Aminotrans_IV"/>
</dbReference>
<dbReference type="AlphaFoldDB" id="A0A7V8FLC6"/>
<dbReference type="InterPro" id="IPR043131">
    <property type="entry name" value="BCAT-like_N"/>
</dbReference>
<dbReference type="GO" id="GO:0000162">
    <property type="term" value="P:L-tryptophan biosynthetic process"/>
    <property type="evidence" value="ECO:0007669"/>
    <property type="project" value="TreeGrafter"/>
</dbReference>
<dbReference type="SUPFAM" id="SSF56322">
    <property type="entry name" value="ADC synthase"/>
    <property type="match status" value="1"/>
</dbReference>
<dbReference type="GO" id="GO:0046820">
    <property type="term" value="F:4-amino-4-deoxychorismate synthase activity"/>
    <property type="evidence" value="ECO:0007669"/>
    <property type="project" value="TreeGrafter"/>
</dbReference>
<dbReference type="InterPro" id="IPR015890">
    <property type="entry name" value="Chorismate_C"/>
</dbReference>
<dbReference type="InterPro" id="IPR005801">
    <property type="entry name" value="ADC_synthase"/>
</dbReference>
<dbReference type="InterPro" id="IPR036038">
    <property type="entry name" value="Aminotransferase-like"/>
</dbReference>
<evidence type="ECO:0000313" key="2">
    <source>
        <dbReference type="EMBL" id="KAF1018977.1"/>
    </source>
</evidence>
<dbReference type="InterPro" id="IPR005802">
    <property type="entry name" value="ADC_synth_comp_1"/>
</dbReference>